<accession>A0ABT0DZU7</accession>
<sequence length="51" mass="5880">MAVEPADETELMARYGITKVPVYCFHHRDWRYSTLNDAIAQAKRDEAALPK</sequence>
<evidence type="ECO:0000313" key="1">
    <source>
        <dbReference type="EMBL" id="MCK0532633.1"/>
    </source>
</evidence>
<dbReference type="EMBL" id="JALKHS010000010">
    <property type="protein sequence ID" value="MCK0532633.1"/>
    <property type="molecule type" value="Genomic_DNA"/>
</dbReference>
<evidence type="ECO:0000313" key="2">
    <source>
        <dbReference type="Proteomes" id="UP001203512"/>
    </source>
</evidence>
<dbReference type="Proteomes" id="UP001203512">
    <property type="component" value="Unassembled WGS sequence"/>
</dbReference>
<organism evidence="1 2">
    <name type="scientific">Sphingobium agri</name>
    <dbReference type="NCBI Taxonomy" id="2933566"/>
    <lineage>
        <taxon>Bacteria</taxon>
        <taxon>Pseudomonadati</taxon>
        <taxon>Pseudomonadota</taxon>
        <taxon>Alphaproteobacteria</taxon>
        <taxon>Sphingomonadales</taxon>
        <taxon>Sphingomonadaceae</taxon>
        <taxon>Sphingobium</taxon>
    </lineage>
</organism>
<gene>
    <name evidence="1" type="ORF">MU848_13670</name>
</gene>
<reference evidence="1 2" key="1">
    <citation type="submission" date="2022-04" db="EMBL/GenBank/DDBJ databases">
        <authorList>
            <person name="Huq M.A."/>
        </authorList>
    </citation>
    <scope>NUCLEOTIDE SEQUENCE [LARGE SCALE GENOMIC DNA]</scope>
    <source>
        <strain evidence="1 2">MAH-33</strain>
    </source>
</reference>
<keyword evidence="2" id="KW-1185">Reference proteome</keyword>
<protein>
    <submittedName>
        <fullName evidence="1">Uncharacterized protein</fullName>
    </submittedName>
</protein>
<proteinExistence type="predicted"/>
<comment type="caution">
    <text evidence="1">The sequence shown here is derived from an EMBL/GenBank/DDBJ whole genome shotgun (WGS) entry which is preliminary data.</text>
</comment>
<dbReference type="RefSeq" id="WP_201516759.1">
    <property type="nucleotide sequence ID" value="NZ_JALKHS010000010.1"/>
</dbReference>
<name>A0ABT0DZU7_9SPHN</name>